<dbReference type="AlphaFoldDB" id="A0A6P3Z6P1"/>
<dbReference type="Proteomes" id="UP001652623">
    <property type="component" value="Chromosome 10"/>
</dbReference>
<keyword evidence="7" id="KW-0862">Zinc</keyword>
<dbReference type="InterPro" id="IPR039525">
    <property type="entry name" value="RNF126-like_zinc-ribbon"/>
</dbReference>
<feature type="domain" description="RING-type" evidence="10">
    <location>
        <begin position="190"/>
        <end position="231"/>
    </location>
</feature>
<evidence type="ECO:0000256" key="2">
    <source>
        <dbReference type="ARBA" id="ARBA00012483"/>
    </source>
</evidence>
<proteinExistence type="predicted"/>
<name>A0A6P3Z6P1_ZIZJJ</name>
<keyword evidence="5 8" id="KW-0863">Zinc-finger</keyword>
<evidence type="ECO:0000256" key="3">
    <source>
        <dbReference type="ARBA" id="ARBA00022679"/>
    </source>
</evidence>
<accession>A0A6P3Z6P1</accession>
<keyword evidence="3" id="KW-0808">Transferase</keyword>
<dbReference type="RefSeq" id="XP_015873381.1">
    <property type="nucleotide sequence ID" value="XM_016017895.2"/>
</dbReference>
<dbReference type="InterPro" id="IPR001841">
    <property type="entry name" value="Znf_RING"/>
</dbReference>
<dbReference type="PANTHER" id="PTHR15710">
    <property type="entry name" value="E3 UBIQUITIN-PROTEIN LIGASE PRAJA"/>
    <property type="match status" value="1"/>
</dbReference>
<protein>
    <recommendedName>
        <fullName evidence="2">RING-type E3 ubiquitin transferase</fullName>
        <ecNumber evidence="2">2.3.2.27</ecNumber>
    </recommendedName>
</protein>
<evidence type="ECO:0000256" key="1">
    <source>
        <dbReference type="ARBA" id="ARBA00000900"/>
    </source>
</evidence>
<dbReference type="GeneID" id="107410461"/>
<keyword evidence="6" id="KW-0833">Ubl conjugation pathway</keyword>
<evidence type="ECO:0000256" key="5">
    <source>
        <dbReference type="ARBA" id="ARBA00022771"/>
    </source>
</evidence>
<evidence type="ECO:0000313" key="13">
    <source>
        <dbReference type="RefSeq" id="XP_015873381.1"/>
    </source>
</evidence>
<dbReference type="CDD" id="cd16667">
    <property type="entry name" value="RING-H2_RNF126-like"/>
    <property type="match status" value="1"/>
</dbReference>
<evidence type="ECO:0000259" key="10">
    <source>
        <dbReference type="PROSITE" id="PS50089"/>
    </source>
</evidence>
<sequence length="337" mass="37440">MSSVAATHWCHQCRQPFWLQEGDICCPDCGGGFVEELSEMHGLPQAFMPDSGDFPHQNPDFLEMLYALMGRGDPLIDAFVRQRMAARNPNFDVRGRSSLVSQRSSGVPNPVPFLIFHGQLPGLAFSNGIPGSGHRRVDIGDYFMGPGLEELIEQLTMNDRRGPPPASRTSIDAMPTIRITRNHLLTELHCPVCKDKFELGSEAREMPCNHIYHSDCIVPWLVQHNSCPVCRVELPSRGTASASARSNRNLGGENNSSDNGSSSSRETSRQNNGRRSPFSYLWPFRSSNSNSRQYGEANSHQYGETNNRQYGETGGSSSSATHEPNHEMGYSGWPFDY</sequence>
<gene>
    <name evidence="12 13" type="primary">LOC107410461</name>
</gene>
<dbReference type="SUPFAM" id="SSF57850">
    <property type="entry name" value="RING/U-box"/>
    <property type="match status" value="1"/>
</dbReference>
<comment type="catalytic activity">
    <reaction evidence="1">
        <text>S-ubiquitinyl-[E2 ubiquitin-conjugating enzyme]-L-cysteine + [acceptor protein]-L-lysine = [E2 ubiquitin-conjugating enzyme]-L-cysteine + N(6)-ubiquitinyl-[acceptor protein]-L-lysine.</text>
        <dbReference type="EC" id="2.3.2.27"/>
    </reaction>
</comment>
<feature type="region of interest" description="Disordered" evidence="9">
    <location>
        <begin position="241"/>
        <end position="337"/>
    </location>
</feature>
<evidence type="ECO:0000256" key="7">
    <source>
        <dbReference type="ARBA" id="ARBA00022833"/>
    </source>
</evidence>
<evidence type="ECO:0000313" key="11">
    <source>
        <dbReference type="Proteomes" id="UP001652623"/>
    </source>
</evidence>
<evidence type="ECO:0000256" key="8">
    <source>
        <dbReference type="PROSITE-ProRule" id="PRU00175"/>
    </source>
</evidence>
<dbReference type="GO" id="GO:0005737">
    <property type="term" value="C:cytoplasm"/>
    <property type="evidence" value="ECO:0007669"/>
    <property type="project" value="TreeGrafter"/>
</dbReference>
<dbReference type="InterPro" id="IPR013083">
    <property type="entry name" value="Znf_RING/FYVE/PHD"/>
</dbReference>
<dbReference type="FunFam" id="3.30.40.10:FF:000022">
    <property type="entry name" value="E3 ubiquitin-protein ligase RING1-like"/>
    <property type="match status" value="1"/>
</dbReference>
<dbReference type="RefSeq" id="XP_015873380.1">
    <property type="nucleotide sequence ID" value="XM_016017894.2"/>
</dbReference>
<dbReference type="SMART" id="SM00184">
    <property type="entry name" value="RING"/>
    <property type="match status" value="1"/>
</dbReference>
<keyword evidence="4" id="KW-0479">Metal-binding</keyword>
<dbReference type="PANTHER" id="PTHR15710:SF34">
    <property type="entry name" value="E3 UBIQUITIN-PROTEIN LIGASE RHC1A-RELATED"/>
    <property type="match status" value="1"/>
</dbReference>
<feature type="compositionally biased region" description="Polar residues" evidence="9">
    <location>
        <begin position="285"/>
        <end position="322"/>
    </location>
</feature>
<evidence type="ECO:0000256" key="6">
    <source>
        <dbReference type="ARBA" id="ARBA00022786"/>
    </source>
</evidence>
<dbReference type="GO" id="GO:0016567">
    <property type="term" value="P:protein ubiquitination"/>
    <property type="evidence" value="ECO:0007669"/>
    <property type="project" value="TreeGrafter"/>
</dbReference>
<dbReference type="KEGG" id="zju:107410461"/>
<reference evidence="12 13" key="1">
    <citation type="submission" date="2025-04" db="UniProtKB">
        <authorList>
            <consortium name="RefSeq"/>
        </authorList>
    </citation>
    <scope>IDENTIFICATION</scope>
    <source>
        <tissue evidence="12 13">In vitro plantlets</tissue>
    </source>
</reference>
<dbReference type="Gene3D" id="3.30.40.10">
    <property type="entry name" value="Zinc/RING finger domain, C3HC4 (zinc finger)"/>
    <property type="match status" value="1"/>
</dbReference>
<evidence type="ECO:0000313" key="12">
    <source>
        <dbReference type="RefSeq" id="XP_015873380.1"/>
    </source>
</evidence>
<dbReference type="PROSITE" id="PS50089">
    <property type="entry name" value="ZF_RING_2"/>
    <property type="match status" value="1"/>
</dbReference>
<dbReference type="GO" id="GO:0061630">
    <property type="term" value="F:ubiquitin protein ligase activity"/>
    <property type="evidence" value="ECO:0007669"/>
    <property type="project" value="UniProtKB-EC"/>
</dbReference>
<evidence type="ECO:0000256" key="4">
    <source>
        <dbReference type="ARBA" id="ARBA00022723"/>
    </source>
</evidence>
<evidence type="ECO:0000256" key="9">
    <source>
        <dbReference type="SAM" id="MobiDB-lite"/>
    </source>
</evidence>
<keyword evidence="11" id="KW-1185">Reference proteome</keyword>
<organism evidence="11 12">
    <name type="scientific">Ziziphus jujuba</name>
    <name type="common">Chinese jujube</name>
    <name type="synonym">Ziziphus sativa</name>
    <dbReference type="NCBI Taxonomy" id="326968"/>
    <lineage>
        <taxon>Eukaryota</taxon>
        <taxon>Viridiplantae</taxon>
        <taxon>Streptophyta</taxon>
        <taxon>Embryophyta</taxon>
        <taxon>Tracheophyta</taxon>
        <taxon>Spermatophyta</taxon>
        <taxon>Magnoliopsida</taxon>
        <taxon>eudicotyledons</taxon>
        <taxon>Gunneridae</taxon>
        <taxon>Pentapetalae</taxon>
        <taxon>rosids</taxon>
        <taxon>fabids</taxon>
        <taxon>Rosales</taxon>
        <taxon>Rhamnaceae</taxon>
        <taxon>Paliureae</taxon>
        <taxon>Ziziphus</taxon>
    </lineage>
</organism>
<dbReference type="Pfam" id="PF13639">
    <property type="entry name" value="zf-RING_2"/>
    <property type="match status" value="1"/>
</dbReference>
<dbReference type="GO" id="GO:0008270">
    <property type="term" value="F:zinc ion binding"/>
    <property type="evidence" value="ECO:0007669"/>
    <property type="project" value="UniProtKB-KW"/>
</dbReference>
<dbReference type="Pfam" id="PF14369">
    <property type="entry name" value="Zn_ribbon_19"/>
    <property type="match status" value="1"/>
</dbReference>
<dbReference type="EC" id="2.3.2.27" evidence="2"/>
<feature type="compositionally biased region" description="Low complexity" evidence="9">
    <location>
        <begin position="249"/>
        <end position="271"/>
    </location>
</feature>